<name>A0A8X8WZP1_SALSN</name>
<comment type="subcellular location">
    <subcellularLocation>
        <location evidence="1">Cell membrane</location>
        <topology evidence="1">Lipid-anchor</topology>
        <topology evidence="1">GPI-anchor</topology>
    </subcellularLocation>
</comment>
<evidence type="ECO:0000313" key="12">
    <source>
        <dbReference type="EMBL" id="KAG6404955.1"/>
    </source>
</evidence>
<proteinExistence type="predicted"/>
<evidence type="ECO:0000256" key="6">
    <source>
        <dbReference type="ARBA" id="ARBA00023157"/>
    </source>
</evidence>
<keyword evidence="8" id="KW-0449">Lipoprotein</keyword>
<evidence type="ECO:0000256" key="2">
    <source>
        <dbReference type="ARBA" id="ARBA00022475"/>
    </source>
</evidence>
<evidence type="ECO:0000256" key="10">
    <source>
        <dbReference type="SAM" id="SignalP"/>
    </source>
</evidence>
<evidence type="ECO:0000256" key="7">
    <source>
        <dbReference type="ARBA" id="ARBA00023180"/>
    </source>
</evidence>
<dbReference type="GO" id="GO:0098552">
    <property type="term" value="C:side of membrane"/>
    <property type="evidence" value="ECO:0007669"/>
    <property type="project" value="UniProtKB-KW"/>
</dbReference>
<sequence length="243" mass="25808">MARNRLTIHCFTFLHMAFLLLSSGSSSKSTDQIKLQESVTISTIQKDITTPITTIPTANNPYTTTPMLNPTDSNSDQSPTIMNPANPQMTPLSTNSPTPSAGSWCIASSSVSQAALQLALDYACGHGGADCSPIQQGGGCFAPNTLRHHASFAFNTYYQKNPIPTSCNFGGAAVTTSIDPSYETCQYPSTSTSSSLLNITNSSGSRVFGGGRPITPDTSTSCIPCFPYILTYLIITIIVALLW</sequence>
<organism evidence="12">
    <name type="scientific">Salvia splendens</name>
    <name type="common">Scarlet sage</name>
    <dbReference type="NCBI Taxonomy" id="180675"/>
    <lineage>
        <taxon>Eukaryota</taxon>
        <taxon>Viridiplantae</taxon>
        <taxon>Streptophyta</taxon>
        <taxon>Embryophyta</taxon>
        <taxon>Tracheophyta</taxon>
        <taxon>Spermatophyta</taxon>
        <taxon>Magnoliopsida</taxon>
        <taxon>eudicotyledons</taxon>
        <taxon>Gunneridae</taxon>
        <taxon>Pentapetalae</taxon>
        <taxon>asterids</taxon>
        <taxon>lamiids</taxon>
        <taxon>Lamiales</taxon>
        <taxon>Lamiaceae</taxon>
        <taxon>Nepetoideae</taxon>
        <taxon>Mentheae</taxon>
        <taxon>Salviinae</taxon>
        <taxon>Salvia</taxon>
        <taxon>Salvia subgen. Calosphace</taxon>
        <taxon>core Calosphace</taxon>
    </lineage>
</organism>
<keyword evidence="4 10" id="KW-0732">Signal</keyword>
<feature type="signal peptide" evidence="10">
    <location>
        <begin position="1"/>
        <end position="27"/>
    </location>
</feature>
<dbReference type="InterPro" id="IPR044788">
    <property type="entry name" value="X8_dom_prot"/>
</dbReference>
<keyword evidence="2" id="KW-1003">Cell membrane</keyword>
<dbReference type="PANTHER" id="PTHR31044">
    <property type="entry name" value="BETA-1,3 GLUCANASE"/>
    <property type="match status" value="1"/>
</dbReference>
<dbReference type="Proteomes" id="UP000298416">
    <property type="component" value="Unassembled WGS sequence"/>
</dbReference>
<evidence type="ECO:0000259" key="11">
    <source>
        <dbReference type="SMART" id="SM00768"/>
    </source>
</evidence>
<dbReference type="InterPro" id="IPR012946">
    <property type="entry name" value="X8"/>
</dbReference>
<evidence type="ECO:0000256" key="1">
    <source>
        <dbReference type="ARBA" id="ARBA00004609"/>
    </source>
</evidence>
<comment type="caution">
    <text evidence="12">The sequence shown here is derived from an EMBL/GenBank/DDBJ whole genome shotgun (WGS) entry which is preliminary data.</text>
</comment>
<evidence type="ECO:0000256" key="3">
    <source>
        <dbReference type="ARBA" id="ARBA00022622"/>
    </source>
</evidence>
<dbReference type="AlphaFoldDB" id="A0A8X8WZP1"/>
<keyword evidence="5 9" id="KW-0472">Membrane</keyword>
<evidence type="ECO:0000256" key="8">
    <source>
        <dbReference type="ARBA" id="ARBA00023288"/>
    </source>
</evidence>
<reference evidence="12" key="1">
    <citation type="submission" date="2018-01" db="EMBL/GenBank/DDBJ databases">
        <authorList>
            <person name="Mao J.F."/>
        </authorList>
    </citation>
    <scope>NUCLEOTIDE SEQUENCE</scope>
    <source>
        <strain evidence="12">Huo1</strain>
        <tissue evidence="12">Leaf</tissue>
    </source>
</reference>
<keyword evidence="6" id="KW-1015">Disulfide bond</keyword>
<feature type="domain" description="X8" evidence="11">
    <location>
        <begin position="103"/>
        <end position="187"/>
    </location>
</feature>
<dbReference type="PANTHER" id="PTHR31044:SF52">
    <property type="entry name" value="OS01G0631500 PROTEIN"/>
    <property type="match status" value="1"/>
</dbReference>
<protein>
    <recommendedName>
        <fullName evidence="11">X8 domain-containing protein</fullName>
    </recommendedName>
</protein>
<reference evidence="12" key="2">
    <citation type="submission" date="2020-08" db="EMBL/GenBank/DDBJ databases">
        <title>Plant Genome Project.</title>
        <authorList>
            <person name="Zhang R.-G."/>
        </authorList>
    </citation>
    <scope>NUCLEOTIDE SEQUENCE</scope>
    <source>
        <strain evidence="12">Huo1</strain>
        <tissue evidence="12">Leaf</tissue>
    </source>
</reference>
<feature type="transmembrane region" description="Helical" evidence="9">
    <location>
        <begin position="226"/>
        <end position="242"/>
    </location>
</feature>
<keyword evidence="7" id="KW-0325">Glycoprotein</keyword>
<evidence type="ECO:0000313" key="13">
    <source>
        <dbReference type="Proteomes" id="UP000298416"/>
    </source>
</evidence>
<accession>A0A8X8WZP1</accession>
<keyword evidence="3" id="KW-0336">GPI-anchor</keyword>
<dbReference type="Gene3D" id="1.20.58.1040">
    <property type="match status" value="1"/>
</dbReference>
<dbReference type="SMART" id="SM00768">
    <property type="entry name" value="X8"/>
    <property type="match status" value="1"/>
</dbReference>
<dbReference type="EMBL" id="PNBA02000012">
    <property type="protein sequence ID" value="KAG6404955.1"/>
    <property type="molecule type" value="Genomic_DNA"/>
</dbReference>
<evidence type="ECO:0000256" key="9">
    <source>
        <dbReference type="SAM" id="Phobius"/>
    </source>
</evidence>
<evidence type="ECO:0000256" key="5">
    <source>
        <dbReference type="ARBA" id="ARBA00023136"/>
    </source>
</evidence>
<dbReference type="Pfam" id="PF07983">
    <property type="entry name" value="X8"/>
    <property type="match status" value="1"/>
</dbReference>
<evidence type="ECO:0000256" key="4">
    <source>
        <dbReference type="ARBA" id="ARBA00022729"/>
    </source>
</evidence>
<gene>
    <name evidence="12" type="ORF">SASPL_132533</name>
</gene>
<dbReference type="OrthoDB" id="1073427at2759"/>
<keyword evidence="9" id="KW-0812">Transmembrane</keyword>
<dbReference type="GO" id="GO:0009506">
    <property type="term" value="C:plasmodesma"/>
    <property type="evidence" value="ECO:0007669"/>
    <property type="project" value="UniProtKB-ARBA"/>
</dbReference>
<keyword evidence="9" id="KW-1133">Transmembrane helix</keyword>
<dbReference type="GO" id="GO:0005886">
    <property type="term" value="C:plasma membrane"/>
    <property type="evidence" value="ECO:0007669"/>
    <property type="project" value="UniProtKB-SubCell"/>
</dbReference>
<keyword evidence="13" id="KW-1185">Reference proteome</keyword>
<feature type="chain" id="PRO_5036491082" description="X8 domain-containing protein" evidence="10">
    <location>
        <begin position="28"/>
        <end position="243"/>
    </location>
</feature>
<dbReference type="FunFam" id="1.20.58.1040:FF:000001">
    <property type="entry name" value="Glucan endo-1,3-beta-glucosidase 4"/>
    <property type="match status" value="1"/>
</dbReference>